<dbReference type="EMBL" id="JBHFFA010000004">
    <property type="protein sequence ID" value="KAL2629947.1"/>
    <property type="molecule type" value="Genomic_DNA"/>
</dbReference>
<sequence>MNPAEGRLMTNHLLNGLTPSNSTIAQQDPAQSVVQQVGGVQLWHPEPQVFSTFVGSSCLHLRSNALQCNLEILGLSR</sequence>
<evidence type="ECO:0000313" key="1">
    <source>
        <dbReference type="EMBL" id="KAL2629947.1"/>
    </source>
</evidence>
<dbReference type="AlphaFoldDB" id="A0ABD1YKF7"/>
<organism evidence="1 2">
    <name type="scientific">Riccia fluitans</name>
    <dbReference type="NCBI Taxonomy" id="41844"/>
    <lineage>
        <taxon>Eukaryota</taxon>
        <taxon>Viridiplantae</taxon>
        <taxon>Streptophyta</taxon>
        <taxon>Embryophyta</taxon>
        <taxon>Marchantiophyta</taxon>
        <taxon>Marchantiopsida</taxon>
        <taxon>Marchantiidae</taxon>
        <taxon>Marchantiales</taxon>
        <taxon>Ricciaceae</taxon>
        <taxon>Riccia</taxon>
    </lineage>
</organism>
<proteinExistence type="predicted"/>
<keyword evidence="2" id="KW-1185">Reference proteome</keyword>
<dbReference type="Proteomes" id="UP001605036">
    <property type="component" value="Unassembled WGS sequence"/>
</dbReference>
<accession>A0ABD1YKF7</accession>
<gene>
    <name evidence="1" type="ORF">R1flu_014633</name>
</gene>
<comment type="caution">
    <text evidence="1">The sequence shown here is derived from an EMBL/GenBank/DDBJ whole genome shotgun (WGS) entry which is preliminary data.</text>
</comment>
<protein>
    <submittedName>
        <fullName evidence="1">Uncharacterized protein</fullName>
    </submittedName>
</protein>
<reference evidence="1 2" key="1">
    <citation type="submission" date="2024-09" db="EMBL/GenBank/DDBJ databases">
        <title>Chromosome-scale assembly of Riccia fluitans.</title>
        <authorList>
            <person name="Paukszto L."/>
            <person name="Sawicki J."/>
            <person name="Karawczyk K."/>
            <person name="Piernik-Szablinska J."/>
            <person name="Szczecinska M."/>
            <person name="Mazdziarz M."/>
        </authorList>
    </citation>
    <scope>NUCLEOTIDE SEQUENCE [LARGE SCALE GENOMIC DNA]</scope>
    <source>
        <strain evidence="1">Rf_01</strain>
        <tissue evidence="1">Aerial parts of the thallus</tissue>
    </source>
</reference>
<name>A0ABD1YKF7_9MARC</name>
<evidence type="ECO:0000313" key="2">
    <source>
        <dbReference type="Proteomes" id="UP001605036"/>
    </source>
</evidence>